<accession>A0A0C3G8I4</accession>
<keyword evidence="2" id="KW-1185">Reference proteome</keyword>
<dbReference type="InParanoid" id="A0A0C3G8I4"/>
<reference evidence="2" key="2">
    <citation type="submission" date="2015-01" db="EMBL/GenBank/DDBJ databases">
        <title>Evolutionary Origins and Diversification of the Mycorrhizal Mutualists.</title>
        <authorList>
            <consortium name="DOE Joint Genome Institute"/>
            <consortium name="Mycorrhizal Genomics Consortium"/>
            <person name="Kohler A."/>
            <person name="Kuo A."/>
            <person name="Nagy L.G."/>
            <person name="Floudas D."/>
            <person name="Copeland A."/>
            <person name="Barry K.W."/>
            <person name="Cichocki N."/>
            <person name="Veneault-Fourrey C."/>
            <person name="LaButti K."/>
            <person name="Lindquist E.A."/>
            <person name="Lipzen A."/>
            <person name="Lundell T."/>
            <person name="Morin E."/>
            <person name="Murat C."/>
            <person name="Riley R."/>
            <person name="Ohm R."/>
            <person name="Sun H."/>
            <person name="Tunlid A."/>
            <person name="Henrissat B."/>
            <person name="Grigoriev I.V."/>
            <person name="Hibbett D.S."/>
            <person name="Martin F."/>
        </authorList>
    </citation>
    <scope>NUCLEOTIDE SEQUENCE [LARGE SCALE GENOMIC DNA]</scope>
    <source>
        <strain evidence="2">F 1598</strain>
    </source>
</reference>
<dbReference type="EMBL" id="KN832980">
    <property type="protein sequence ID" value="KIM86961.1"/>
    <property type="molecule type" value="Genomic_DNA"/>
</dbReference>
<evidence type="ECO:0000313" key="2">
    <source>
        <dbReference type="Proteomes" id="UP000054166"/>
    </source>
</evidence>
<reference evidence="1 2" key="1">
    <citation type="submission" date="2014-04" db="EMBL/GenBank/DDBJ databases">
        <authorList>
            <consortium name="DOE Joint Genome Institute"/>
            <person name="Kuo A."/>
            <person name="Tarkka M."/>
            <person name="Buscot F."/>
            <person name="Kohler A."/>
            <person name="Nagy L.G."/>
            <person name="Floudas D."/>
            <person name="Copeland A."/>
            <person name="Barry K.W."/>
            <person name="Cichocki N."/>
            <person name="Veneault-Fourrey C."/>
            <person name="LaButti K."/>
            <person name="Lindquist E.A."/>
            <person name="Lipzen A."/>
            <person name="Lundell T."/>
            <person name="Morin E."/>
            <person name="Murat C."/>
            <person name="Sun H."/>
            <person name="Tunlid A."/>
            <person name="Henrissat B."/>
            <person name="Grigoriev I.V."/>
            <person name="Hibbett D.S."/>
            <person name="Martin F."/>
            <person name="Nordberg H.P."/>
            <person name="Cantor M.N."/>
            <person name="Hua S.X."/>
        </authorList>
    </citation>
    <scope>NUCLEOTIDE SEQUENCE [LARGE SCALE GENOMIC DNA]</scope>
    <source>
        <strain evidence="1 2">F 1598</strain>
    </source>
</reference>
<dbReference type="AlphaFoldDB" id="A0A0C3G8I4"/>
<sequence length="288" mass="32320">MLFGSSLNVYSKIYDHKRGRYIPFYKSMLFGSSESSDVTIDWILLIRQGTQLLFTQAAYTISRPRFWKSRVEGVGSAEKVRGVGDTDYTSDVRAGAAYTVYDYYPNGTYSVPFRNSHADARTAHHGLSQSAAISLATRDLAAEGQRFSLEIPFNDDYPSLPYINDARGTGRLCKNNIPIDLKPCFRAITYALADYLIGAVEEVQSWLLSQILNNLHRGALPKVPLEGHRVVMLCLTWMLTQSDIMMQGPNIGTGVRYLGVPRRRATDGLQMESYTHLEEVVAQDDRTV</sequence>
<evidence type="ECO:0000313" key="1">
    <source>
        <dbReference type="EMBL" id="KIM86961.1"/>
    </source>
</evidence>
<proteinExistence type="predicted"/>
<organism evidence="1 2">
    <name type="scientific">Piloderma croceum (strain F 1598)</name>
    <dbReference type="NCBI Taxonomy" id="765440"/>
    <lineage>
        <taxon>Eukaryota</taxon>
        <taxon>Fungi</taxon>
        <taxon>Dikarya</taxon>
        <taxon>Basidiomycota</taxon>
        <taxon>Agaricomycotina</taxon>
        <taxon>Agaricomycetes</taxon>
        <taxon>Agaricomycetidae</taxon>
        <taxon>Atheliales</taxon>
        <taxon>Atheliaceae</taxon>
        <taxon>Piloderma</taxon>
    </lineage>
</organism>
<gene>
    <name evidence="1" type="ORF">PILCRDRAFT_86111</name>
</gene>
<name>A0A0C3G8I4_PILCF</name>
<protein>
    <submittedName>
        <fullName evidence="1">Uncharacterized protein</fullName>
    </submittedName>
</protein>
<dbReference type="Proteomes" id="UP000054166">
    <property type="component" value="Unassembled WGS sequence"/>
</dbReference>
<dbReference type="HOGENOM" id="CLU_966802_0_0_1"/>